<organism evidence="2 3">
    <name type="scientific">Orrella daihaiensis</name>
    <dbReference type="NCBI Taxonomy" id="2782176"/>
    <lineage>
        <taxon>Bacteria</taxon>
        <taxon>Pseudomonadati</taxon>
        <taxon>Pseudomonadota</taxon>
        <taxon>Betaproteobacteria</taxon>
        <taxon>Burkholderiales</taxon>
        <taxon>Alcaligenaceae</taxon>
        <taxon>Orrella</taxon>
    </lineage>
</organism>
<reference evidence="2 3" key="1">
    <citation type="submission" date="2020-11" db="EMBL/GenBank/DDBJ databases">
        <title>Algicoccus daihaiensis sp.nov., isolated from Daihai Lake in Inner Mongolia.</title>
        <authorList>
            <person name="Kai J."/>
        </authorList>
    </citation>
    <scope>NUCLEOTIDE SEQUENCE [LARGE SCALE GENOMIC DNA]</scope>
    <source>
        <strain evidence="3">f23</strain>
    </source>
</reference>
<sequence length="135" mass="14700">MLETFRTRLYKKLTGYLALLAMMFGLMLPGISQAIVPVLQHDSLQVAVCTTSGIKYIALDVTDTPVAGEDKPTSLQDHHCDYCGVTGFSYLAPDFQGFRLPGLGKQTFGQPISGTHPHPSLGWHPANPRAPPLHI</sequence>
<dbReference type="Pfam" id="PF11162">
    <property type="entry name" value="DUF2946"/>
    <property type="match status" value="1"/>
</dbReference>
<gene>
    <name evidence="2" type="ORF">DHf2319_02115</name>
</gene>
<feature type="region of interest" description="Disordered" evidence="1">
    <location>
        <begin position="109"/>
        <end position="135"/>
    </location>
</feature>
<dbReference type="InterPro" id="IPR021333">
    <property type="entry name" value="DUF2946"/>
</dbReference>
<accession>A0ABY4ALC3</accession>
<evidence type="ECO:0000256" key="1">
    <source>
        <dbReference type="SAM" id="MobiDB-lite"/>
    </source>
</evidence>
<name>A0ABY4ALC3_9BURK</name>
<dbReference type="RefSeq" id="WP_243479159.1">
    <property type="nucleotide sequence ID" value="NZ_CP063982.1"/>
</dbReference>
<proteinExistence type="predicted"/>
<evidence type="ECO:0000313" key="2">
    <source>
        <dbReference type="EMBL" id="UOD50748.1"/>
    </source>
</evidence>
<dbReference type="EMBL" id="CP063982">
    <property type="protein sequence ID" value="UOD50748.1"/>
    <property type="molecule type" value="Genomic_DNA"/>
</dbReference>
<evidence type="ECO:0000313" key="3">
    <source>
        <dbReference type="Proteomes" id="UP000831607"/>
    </source>
</evidence>
<dbReference type="Proteomes" id="UP000831607">
    <property type="component" value="Chromosome"/>
</dbReference>
<keyword evidence="3" id="KW-1185">Reference proteome</keyword>
<protein>
    <submittedName>
        <fullName evidence="2">DUF2946 domain-containing protein</fullName>
    </submittedName>
</protein>